<accession>B0XUG2</accession>
<dbReference type="Proteomes" id="UP000001699">
    <property type="component" value="Unassembled WGS sequence"/>
</dbReference>
<reference evidence="1 2" key="1">
    <citation type="journal article" date="2008" name="PLoS Genet.">
        <title>Genomic islands in the pathogenic filamentous fungus Aspergillus fumigatus.</title>
        <authorList>
            <person name="Fedorova N.D."/>
            <person name="Khaldi N."/>
            <person name="Joardar V.S."/>
            <person name="Maiti R."/>
            <person name="Amedeo P."/>
            <person name="Anderson M.J."/>
            <person name="Crabtree J."/>
            <person name="Silva J.C."/>
            <person name="Badger J.H."/>
            <person name="Albarraq A."/>
            <person name="Angiuoli S."/>
            <person name="Bussey H."/>
            <person name="Bowyer P."/>
            <person name="Cotty P.J."/>
            <person name="Dyer P.S."/>
            <person name="Egan A."/>
            <person name="Galens K."/>
            <person name="Fraser-Liggett C.M."/>
            <person name="Haas B.J."/>
            <person name="Inman J.M."/>
            <person name="Kent R."/>
            <person name="Lemieux S."/>
            <person name="Malavazi I."/>
            <person name="Orvis J."/>
            <person name="Roemer T."/>
            <person name="Ronning C.M."/>
            <person name="Sundaram J.P."/>
            <person name="Sutton G."/>
            <person name="Turner G."/>
            <person name="Venter J.C."/>
            <person name="White O.R."/>
            <person name="Whitty B.R."/>
            <person name="Youngman P."/>
            <person name="Wolfe K.H."/>
            <person name="Goldman G.H."/>
            <person name="Wortman J.R."/>
            <person name="Jiang B."/>
            <person name="Denning D.W."/>
            <person name="Nierman W.C."/>
        </authorList>
    </citation>
    <scope>NUCLEOTIDE SEQUENCE [LARGE SCALE GENOMIC DNA]</scope>
    <source>
        <strain evidence="2">CBS 144.89 / FGSC A1163 / CEA10</strain>
    </source>
</reference>
<dbReference type="AlphaFoldDB" id="B0XUG2"/>
<dbReference type="HOGENOM" id="CLU_2196343_0_0_1"/>
<evidence type="ECO:0000313" key="2">
    <source>
        <dbReference type="Proteomes" id="UP000001699"/>
    </source>
</evidence>
<dbReference type="VEuPathDB" id="FungiDB:AFUB_030780"/>
<sequence>MSLISPITSTASLIPGIFPSLAADGAYFFWRSLRDLTVLQTEDADDIDIEKQEKKGVSEKLIHFTQLETPMVNYCPPNDQFPWSRRAVATGSVIVVGSFPNRFDPYLW</sequence>
<keyword evidence="2" id="KW-1185">Reference proteome</keyword>
<gene>
    <name evidence="1" type="ORF">AFUB_030780</name>
</gene>
<name>B0XUG2_ASPFC</name>
<protein>
    <submittedName>
        <fullName evidence="1">Uncharacterized protein</fullName>
    </submittedName>
</protein>
<dbReference type="EMBL" id="DS499595">
    <property type="protein sequence ID" value="EDP55017.1"/>
    <property type="molecule type" value="Genomic_DNA"/>
</dbReference>
<organism evidence="1 2">
    <name type="scientific">Aspergillus fumigatus (strain CBS 144.89 / FGSC A1163 / CEA10)</name>
    <name type="common">Neosartorya fumigata</name>
    <dbReference type="NCBI Taxonomy" id="451804"/>
    <lineage>
        <taxon>Eukaryota</taxon>
        <taxon>Fungi</taxon>
        <taxon>Dikarya</taxon>
        <taxon>Ascomycota</taxon>
        <taxon>Pezizomycotina</taxon>
        <taxon>Eurotiomycetes</taxon>
        <taxon>Eurotiomycetidae</taxon>
        <taxon>Eurotiales</taxon>
        <taxon>Aspergillaceae</taxon>
        <taxon>Aspergillus</taxon>
        <taxon>Aspergillus subgen. Fumigati</taxon>
    </lineage>
</organism>
<evidence type="ECO:0000313" key="1">
    <source>
        <dbReference type="EMBL" id="EDP55017.1"/>
    </source>
</evidence>
<proteinExistence type="predicted"/>